<keyword evidence="2" id="KW-1003">Cell membrane</keyword>
<reference evidence="8" key="1">
    <citation type="submission" date="2022-01" db="EMBL/GenBank/DDBJ databases">
        <title>Colwellia maritima, isolated from seawater.</title>
        <authorList>
            <person name="Kristyanto S."/>
            <person name="Jung J."/>
            <person name="Jeon C.O."/>
        </authorList>
    </citation>
    <scope>NUCLEOTIDE SEQUENCE</scope>
    <source>
        <strain evidence="8">MSW7</strain>
    </source>
</reference>
<dbReference type="InterPro" id="IPR052163">
    <property type="entry name" value="DGC-Regulatory_Protein"/>
</dbReference>
<comment type="caution">
    <text evidence="8">The sequence shown here is derived from an EMBL/GenBank/DDBJ whole genome shotgun (WGS) entry which is preliminary data.</text>
</comment>
<dbReference type="Gene3D" id="3.30.70.270">
    <property type="match status" value="1"/>
</dbReference>
<keyword evidence="3 6" id="KW-0812">Transmembrane</keyword>
<name>A0ABS9X2M9_9GAMM</name>
<dbReference type="CDD" id="cd01949">
    <property type="entry name" value="GGDEF"/>
    <property type="match status" value="1"/>
</dbReference>
<evidence type="ECO:0000313" key="9">
    <source>
        <dbReference type="Proteomes" id="UP001139646"/>
    </source>
</evidence>
<dbReference type="PANTHER" id="PTHR46663">
    <property type="entry name" value="DIGUANYLATE CYCLASE DGCT-RELATED"/>
    <property type="match status" value="1"/>
</dbReference>
<dbReference type="Gene3D" id="3.30.450.20">
    <property type="entry name" value="PAS domain"/>
    <property type="match status" value="1"/>
</dbReference>
<dbReference type="InterPro" id="IPR000160">
    <property type="entry name" value="GGDEF_dom"/>
</dbReference>
<dbReference type="PROSITE" id="PS50887">
    <property type="entry name" value="GGDEF"/>
    <property type="match status" value="1"/>
</dbReference>
<evidence type="ECO:0000256" key="5">
    <source>
        <dbReference type="ARBA" id="ARBA00023136"/>
    </source>
</evidence>
<dbReference type="InterPro" id="IPR029787">
    <property type="entry name" value="Nucleotide_cyclase"/>
</dbReference>
<feature type="transmembrane region" description="Helical" evidence="6">
    <location>
        <begin position="284"/>
        <end position="306"/>
    </location>
</feature>
<dbReference type="SMART" id="SM00267">
    <property type="entry name" value="GGDEF"/>
    <property type="match status" value="1"/>
</dbReference>
<evidence type="ECO:0000256" key="6">
    <source>
        <dbReference type="SAM" id="Phobius"/>
    </source>
</evidence>
<dbReference type="EMBL" id="JAKKSL010000002">
    <property type="protein sequence ID" value="MCI2284504.1"/>
    <property type="molecule type" value="Genomic_DNA"/>
</dbReference>
<evidence type="ECO:0000256" key="4">
    <source>
        <dbReference type="ARBA" id="ARBA00022989"/>
    </source>
</evidence>
<dbReference type="InterPro" id="IPR043128">
    <property type="entry name" value="Rev_trsase/Diguanyl_cyclase"/>
</dbReference>
<keyword evidence="9" id="KW-1185">Reference proteome</keyword>
<dbReference type="RefSeq" id="WP_242286934.1">
    <property type="nucleotide sequence ID" value="NZ_JAKKSL010000002.1"/>
</dbReference>
<gene>
    <name evidence="8" type="ORF">L3081_15295</name>
</gene>
<dbReference type="InterPro" id="IPR033479">
    <property type="entry name" value="dCache_1"/>
</dbReference>
<comment type="subcellular location">
    <subcellularLocation>
        <location evidence="1">Cell membrane</location>
        <topology evidence="1">Multi-pass membrane protein</topology>
    </subcellularLocation>
</comment>
<proteinExistence type="predicted"/>
<evidence type="ECO:0000259" key="7">
    <source>
        <dbReference type="PROSITE" id="PS50887"/>
    </source>
</evidence>
<dbReference type="SUPFAM" id="SSF55073">
    <property type="entry name" value="Nucleotide cyclase"/>
    <property type="match status" value="1"/>
</dbReference>
<dbReference type="PANTHER" id="PTHR46663:SF2">
    <property type="entry name" value="GGDEF DOMAIN-CONTAINING PROTEIN"/>
    <property type="match status" value="1"/>
</dbReference>
<evidence type="ECO:0000313" key="8">
    <source>
        <dbReference type="EMBL" id="MCI2284504.1"/>
    </source>
</evidence>
<dbReference type="NCBIfam" id="TIGR00254">
    <property type="entry name" value="GGDEF"/>
    <property type="match status" value="1"/>
</dbReference>
<feature type="domain" description="GGDEF" evidence="7">
    <location>
        <begin position="347"/>
        <end position="403"/>
    </location>
</feature>
<keyword evidence="5 6" id="KW-0472">Membrane</keyword>
<dbReference type="Pfam" id="PF02743">
    <property type="entry name" value="dCache_1"/>
    <property type="match status" value="1"/>
</dbReference>
<accession>A0ABS9X2M9</accession>
<evidence type="ECO:0000256" key="2">
    <source>
        <dbReference type="ARBA" id="ARBA00022475"/>
    </source>
</evidence>
<dbReference type="Pfam" id="PF00990">
    <property type="entry name" value="GGDEF"/>
    <property type="match status" value="1"/>
</dbReference>
<dbReference type="Proteomes" id="UP001139646">
    <property type="component" value="Unassembled WGS sequence"/>
</dbReference>
<evidence type="ECO:0000256" key="1">
    <source>
        <dbReference type="ARBA" id="ARBA00004651"/>
    </source>
</evidence>
<sequence length="403" mass="46877">MRFDYRIVFIITALLFTLSTSLTVINYVDSIESTRKQLKNSSLPLTVDNIYTKIQKQIIEPNLIASMMSHDTFMKDWLVHEEDNVDKITEYLQTITNKYEMFTAFLVSQKSQNYYTNSGLLEKISVDNENNAWYFNFKNKPESNEINIDYNNFMGQSLIMFMNHKIYDDDSHMMGATGIGLKTSYINDMLKYFRERFNFSVFFIDRQGRVLISEQGGNAIGQLNQHAELKKLIPEITNTEQQLFEYTHQGESHLFTTKYIDELDLYLIVGAKVENFTQSVKDAFYFNMFISVIITLLITFIVILYVRNIHRKLHKLASNDTLTGLPNRRTFHNQLAYLISLKARRQQDVSLIFIDVDNFKVINDTLGHEVGDKVLVHVAATLKNALRKTDFIARRAVKNSLCC</sequence>
<organism evidence="8 9">
    <name type="scientific">Colwellia maritima</name>
    <dbReference type="NCBI Taxonomy" id="2912588"/>
    <lineage>
        <taxon>Bacteria</taxon>
        <taxon>Pseudomonadati</taxon>
        <taxon>Pseudomonadota</taxon>
        <taxon>Gammaproteobacteria</taxon>
        <taxon>Alteromonadales</taxon>
        <taxon>Colwelliaceae</taxon>
        <taxon>Colwellia</taxon>
    </lineage>
</organism>
<protein>
    <submittedName>
        <fullName evidence="8">Sensor domain-containing diguanylate cyclase</fullName>
    </submittedName>
</protein>
<evidence type="ECO:0000256" key="3">
    <source>
        <dbReference type="ARBA" id="ARBA00022692"/>
    </source>
</evidence>
<keyword evidence="4 6" id="KW-1133">Transmembrane helix</keyword>